<protein>
    <submittedName>
        <fullName evidence="3">Unannotated protein</fullName>
    </submittedName>
</protein>
<dbReference type="GO" id="GO:0006508">
    <property type="term" value="P:proteolysis"/>
    <property type="evidence" value="ECO:0007669"/>
    <property type="project" value="InterPro"/>
</dbReference>
<evidence type="ECO:0000313" key="3">
    <source>
        <dbReference type="EMBL" id="CAB4891946.1"/>
    </source>
</evidence>
<sequence>MSYGGFDGPPRPQVPRLPAASVRIPRDIPVTLPTVSQTIEQTRAADPFTGLGGAWNVIVKDDDHNTHQGVAVVLARFIPGVTVDAGLRIADTIHRTGSSIVWTGHKELAEHYWEQLRDAGLTMAPLEQA</sequence>
<evidence type="ECO:0000259" key="2">
    <source>
        <dbReference type="Pfam" id="PF02617"/>
    </source>
</evidence>
<dbReference type="PANTHER" id="PTHR33473">
    <property type="entry name" value="ATP-DEPENDENT CLP PROTEASE ADAPTER PROTEIN CLPS1, CHLOROPLASTIC"/>
    <property type="match status" value="1"/>
</dbReference>
<reference evidence="3" key="1">
    <citation type="submission" date="2020-05" db="EMBL/GenBank/DDBJ databases">
        <authorList>
            <person name="Chiriac C."/>
            <person name="Salcher M."/>
            <person name="Ghai R."/>
            <person name="Kavagutti S V."/>
        </authorList>
    </citation>
    <scope>NUCLEOTIDE SEQUENCE</scope>
</reference>
<proteinExistence type="predicted"/>
<dbReference type="Pfam" id="PF02617">
    <property type="entry name" value="ClpS"/>
    <property type="match status" value="1"/>
</dbReference>
<name>A0A6J7F8S3_9ZZZZ</name>
<dbReference type="AlphaFoldDB" id="A0A6J7F8S3"/>
<organism evidence="3">
    <name type="scientific">freshwater metagenome</name>
    <dbReference type="NCBI Taxonomy" id="449393"/>
    <lineage>
        <taxon>unclassified sequences</taxon>
        <taxon>metagenomes</taxon>
        <taxon>ecological metagenomes</taxon>
    </lineage>
</organism>
<gene>
    <name evidence="3" type="ORF">UFOPK3564_00056</name>
</gene>
<feature type="region of interest" description="Disordered" evidence="1">
    <location>
        <begin position="1"/>
        <end position="20"/>
    </location>
</feature>
<dbReference type="PANTHER" id="PTHR33473:SF3">
    <property type="entry name" value="ATP-DEPENDENT CLP PROTEASE ADAPTER PROTEIN CLPS"/>
    <property type="match status" value="1"/>
</dbReference>
<dbReference type="InterPro" id="IPR022935">
    <property type="entry name" value="ClpS"/>
</dbReference>
<evidence type="ECO:0000256" key="1">
    <source>
        <dbReference type="SAM" id="MobiDB-lite"/>
    </source>
</evidence>
<dbReference type="SUPFAM" id="SSF54736">
    <property type="entry name" value="ClpS-like"/>
    <property type="match status" value="1"/>
</dbReference>
<dbReference type="InterPro" id="IPR003769">
    <property type="entry name" value="ClpS_core"/>
</dbReference>
<dbReference type="GO" id="GO:0030163">
    <property type="term" value="P:protein catabolic process"/>
    <property type="evidence" value="ECO:0007669"/>
    <property type="project" value="InterPro"/>
</dbReference>
<accession>A0A6J7F8S3</accession>
<dbReference type="InterPro" id="IPR014719">
    <property type="entry name" value="Ribosomal_bL12_C/ClpS-like"/>
</dbReference>
<dbReference type="Gene3D" id="3.30.1390.10">
    <property type="match status" value="1"/>
</dbReference>
<feature type="domain" description="Adaptor protein ClpS core" evidence="2">
    <location>
        <begin position="54"/>
        <end position="119"/>
    </location>
</feature>
<dbReference type="EMBL" id="CAFBMK010000002">
    <property type="protein sequence ID" value="CAB4891946.1"/>
    <property type="molecule type" value="Genomic_DNA"/>
</dbReference>